<dbReference type="InterPro" id="IPR040285">
    <property type="entry name" value="ProX/PRXD1"/>
</dbReference>
<protein>
    <submittedName>
        <fullName evidence="3">Prolyl-tRNA synthetase associated domain-containing protein</fullName>
    </submittedName>
</protein>
<dbReference type="AlphaFoldDB" id="A0A9D5JUA9"/>
<name>A0A9D5JUA9_9BACT</name>
<accession>A0A9D5JUA9</accession>
<dbReference type="PANTHER" id="PTHR31423">
    <property type="entry name" value="YBAK DOMAIN-CONTAINING PROTEIN"/>
    <property type="match status" value="1"/>
</dbReference>
<dbReference type="Proteomes" id="UP000649604">
    <property type="component" value="Unassembled WGS sequence"/>
</dbReference>
<evidence type="ECO:0000259" key="2">
    <source>
        <dbReference type="Pfam" id="PF04073"/>
    </source>
</evidence>
<dbReference type="InterPro" id="IPR036754">
    <property type="entry name" value="YbaK/aa-tRNA-synt-asso_dom_sf"/>
</dbReference>
<feature type="domain" description="YbaK/aminoacyl-tRNA synthetase-associated" evidence="2">
    <location>
        <begin position="21"/>
        <end position="145"/>
    </location>
</feature>
<sequence length="164" mass="18514">MDIYQFLAAHDIPYERYDHLPVFTCEESNRLTVDIPAHAARTKNLFLRDRKGRRHFLVTVGDQKRVDIPALGALLGVKKLSFASPQRLERYLRLTPGAVTLLGLIHDTAHAVEVLIDEEIWQAAAVRCHPLVNTSTLILGREDLHHFFAITGHKVQVVPVPSKV</sequence>
<dbReference type="SUPFAM" id="SSF55826">
    <property type="entry name" value="YbaK/ProRS associated domain"/>
    <property type="match status" value="1"/>
</dbReference>
<comment type="caution">
    <text evidence="3">The sequence shown here is derived from an EMBL/GenBank/DDBJ whole genome shotgun (WGS) entry which is preliminary data.</text>
</comment>
<dbReference type="Gene3D" id="3.90.960.10">
    <property type="entry name" value="YbaK/aminoacyl-tRNA synthetase-associated domain"/>
    <property type="match status" value="1"/>
</dbReference>
<comment type="similarity">
    <text evidence="1">Belongs to the PRORSD1 family.</text>
</comment>
<evidence type="ECO:0000256" key="1">
    <source>
        <dbReference type="ARBA" id="ARBA00010201"/>
    </source>
</evidence>
<dbReference type="PANTHER" id="PTHR31423:SF3">
    <property type="entry name" value="PROLYL-TRNA SYNTHETASE ASSOCIATED DOMAIN-CONTAINING PROTEIN 1-RELATED"/>
    <property type="match status" value="1"/>
</dbReference>
<gene>
    <name evidence="3" type="ORF">GF339_07315</name>
</gene>
<organism evidence="3 4">
    <name type="scientific">candidate division KSB3 bacterium</name>
    <dbReference type="NCBI Taxonomy" id="2044937"/>
    <lineage>
        <taxon>Bacteria</taxon>
        <taxon>candidate division KSB3</taxon>
    </lineage>
</organism>
<proteinExistence type="inferred from homology"/>
<dbReference type="InterPro" id="IPR007214">
    <property type="entry name" value="YbaK/aa-tRNA-synth-assoc-dom"/>
</dbReference>
<evidence type="ECO:0000313" key="4">
    <source>
        <dbReference type="Proteomes" id="UP000649604"/>
    </source>
</evidence>
<dbReference type="EMBL" id="WJJP01000227">
    <property type="protein sequence ID" value="MBD3324378.1"/>
    <property type="molecule type" value="Genomic_DNA"/>
</dbReference>
<evidence type="ECO:0000313" key="3">
    <source>
        <dbReference type="EMBL" id="MBD3324378.1"/>
    </source>
</evidence>
<reference evidence="3" key="1">
    <citation type="submission" date="2019-11" db="EMBL/GenBank/DDBJ databases">
        <title>Microbial mats filling the niche in hypersaline microbial mats.</title>
        <authorList>
            <person name="Wong H.L."/>
            <person name="Macleod F.I."/>
            <person name="White R.A. III"/>
            <person name="Burns B.P."/>
        </authorList>
    </citation>
    <scope>NUCLEOTIDE SEQUENCE</scope>
    <source>
        <strain evidence="3">Rbin_158</strain>
    </source>
</reference>
<dbReference type="CDD" id="cd04335">
    <property type="entry name" value="PrdX_deacylase"/>
    <property type="match status" value="1"/>
</dbReference>
<dbReference type="Pfam" id="PF04073">
    <property type="entry name" value="tRNA_edit"/>
    <property type="match status" value="1"/>
</dbReference>
<dbReference type="GO" id="GO:0002161">
    <property type="term" value="F:aminoacyl-tRNA deacylase activity"/>
    <property type="evidence" value="ECO:0007669"/>
    <property type="project" value="InterPro"/>
</dbReference>